<dbReference type="Pfam" id="PF05380">
    <property type="entry name" value="Peptidase_A17"/>
    <property type="match status" value="1"/>
</dbReference>
<sequence length="466" mass="54013">MPLFNINNVQIYRFCRVPFGVISSPFLLAATIDLHLRKYNTPVATKIQDNIYVDSLLTGVNTNDELKELYTESKCIFQEASMNLRDWCSNSAQFMSDIPKQDQANRERMKVLGINWTIKDDINFQCLDPKLETLELSRFFSPVTLLGKLLLQTLWSKKVEWDFKLSENDCDLWKEIAFDIKQIQTHTFDRYIGLDGKCSYQLLCFCDASTKAYACAIYLRHETDESCRVDLIYSKTRLAPIKKVSIPRLELLAVIIGIRCLAFIESNLKITVEKKTLWTDSQCVIHWIASKKQMSTFVENRLKEIRKCTDTEFRYVLTDINPADIASRGTHFSEIKSNNLWWKGPSWLLLSNDQWPTWSYNLTTENVNLYKSEIKPSTSYQQTELLVGEPPSGVNCDRKLESPYGMKCENFSSLIRLLRITAWVQRFIKKLKKDTISGPLTAKEIEDAKFMWNCSHSKETFCKGDS</sequence>
<dbReference type="AlphaFoldDB" id="A0A8B6HDN3"/>
<name>A0A8B6HDN3_MYTGA</name>
<dbReference type="PANTHER" id="PTHR47331:SF4">
    <property type="entry name" value="PEPTIDASE S1 DOMAIN-CONTAINING PROTEIN"/>
    <property type="match status" value="1"/>
</dbReference>
<accession>A0A8B6HDN3</accession>
<dbReference type="InterPro" id="IPR008042">
    <property type="entry name" value="Retrotrans_Pao"/>
</dbReference>
<gene>
    <name evidence="1" type="ORF">MGAL_10B049324</name>
</gene>
<dbReference type="PANTHER" id="PTHR47331">
    <property type="entry name" value="PHD-TYPE DOMAIN-CONTAINING PROTEIN"/>
    <property type="match status" value="1"/>
</dbReference>
<dbReference type="OrthoDB" id="6082199at2759"/>
<keyword evidence="2" id="KW-1185">Reference proteome</keyword>
<proteinExistence type="predicted"/>
<dbReference type="EMBL" id="UYJE01009964">
    <property type="protein sequence ID" value="VDI78451.1"/>
    <property type="molecule type" value="Genomic_DNA"/>
</dbReference>
<reference evidence="1" key="1">
    <citation type="submission" date="2018-11" db="EMBL/GenBank/DDBJ databases">
        <authorList>
            <person name="Alioto T."/>
            <person name="Alioto T."/>
        </authorList>
    </citation>
    <scope>NUCLEOTIDE SEQUENCE</scope>
</reference>
<dbReference type="Proteomes" id="UP000596742">
    <property type="component" value="Unassembled WGS sequence"/>
</dbReference>
<evidence type="ECO:0000313" key="1">
    <source>
        <dbReference type="EMBL" id="VDI78451.1"/>
    </source>
</evidence>
<protein>
    <recommendedName>
        <fullName evidence="3">Reverse transcriptase domain-containing protein</fullName>
    </recommendedName>
</protein>
<dbReference type="SUPFAM" id="SSF56672">
    <property type="entry name" value="DNA/RNA polymerases"/>
    <property type="match status" value="1"/>
</dbReference>
<evidence type="ECO:0008006" key="3">
    <source>
        <dbReference type="Google" id="ProtNLM"/>
    </source>
</evidence>
<comment type="caution">
    <text evidence="1">The sequence shown here is derived from an EMBL/GenBank/DDBJ whole genome shotgun (WGS) entry which is preliminary data.</text>
</comment>
<dbReference type="InterPro" id="IPR043502">
    <property type="entry name" value="DNA/RNA_pol_sf"/>
</dbReference>
<evidence type="ECO:0000313" key="2">
    <source>
        <dbReference type="Proteomes" id="UP000596742"/>
    </source>
</evidence>
<organism evidence="1 2">
    <name type="scientific">Mytilus galloprovincialis</name>
    <name type="common">Mediterranean mussel</name>
    <dbReference type="NCBI Taxonomy" id="29158"/>
    <lineage>
        <taxon>Eukaryota</taxon>
        <taxon>Metazoa</taxon>
        <taxon>Spiralia</taxon>
        <taxon>Lophotrochozoa</taxon>
        <taxon>Mollusca</taxon>
        <taxon>Bivalvia</taxon>
        <taxon>Autobranchia</taxon>
        <taxon>Pteriomorphia</taxon>
        <taxon>Mytilida</taxon>
        <taxon>Mytiloidea</taxon>
        <taxon>Mytilidae</taxon>
        <taxon>Mytilinae</taxon>
        <taxon>Mytilus</taxon>
    </lineage>
</organism>